<evidence type="ECO:0000313" key="1">
    <source>
        <dbReference type="EMBL" id="GJE63737.1"/>
    </source>
</evidence>
<dbReference type="Proteomes" id="UP001055039">
    <property type="component" value="Unassembled WGS sequence"/>
</dbReference>
<dbReference type="RefSeq" id="WP_238222742.1">
    <property type="nucleotide sequence ID" value="NZ_BAAADH010000001.1"/>
</dbReference>
<protein>
    <submittedName>
        <fullName evidence="1">Uncharacterized protein</fullName>
    </submittedName>
</protein>
<reference evidence="1" key="1">
    <citation type="journal article" date="2021" name="Front. Microbiol.">
        <title>Comprehensive Comparative Genomics and Phenotyping of Methylobacterium Species.</title>
        <authorList>
            <person name="Alessa O."/>
            <person name="Ogura Y."/>
            <person name="Fujitani Y."/>
            <person name="Takami H."/>
            <person name="Hayashi T."/>
            <person name="Sahin N."/>
            <person name="Tani A."/>
        </authorList>
    </citation>
    <scope>NUCLEOTIDE SEQUENCE</scope>
    <source>
        <strain evidence="1">NBRC 15686</strain>
    </source>
</reference>
<sequence length="72" mass="8018">MGRFVVERRSLIASFSPGLADQYRHPNGTLMTVRRAVIWRKDADAAAWASENGYAPLGLKLSLWAEQGCWPA</sequence>
<organism evidence="1 2">
    <name type="scientific">Methylorubrum aminovorans</name>
    <dbReference type="NCBI Taxonomy" id="269069"/>
    <lineage>
        <taxon>Bacteria</taxon>
        <taxon>Pseudomonadati</taxon>
        <taxon>Pseudomonadota</taxon>
        <taxon>Alphaproteobacteria</taxon>
        <taxon>Hyphomicrobiales</taxon>
        <taxon>Methylobacteriaceae</taxon>
        <taxon>Methylorubrum</taxon>
    </lineage>
</organism>
<reference evidence="1" key="2">
    <citation type="submission" date="2021-08" db="EMBL/GenBank/DDBJ databases">
        <authorList>
            <person name="Tani A."/>
            <person name="Ola A."/>
            <person name="Ogura Y."/>
            <person name="Katsura K."/>
            <person name="Hayashi T."/>
        </authorList>
    </citation>
    <scope>NUCLEOTIDE SEQUENCE</scope>
    <source>
        <strain evidence="1">NBRC 15686</strain>
    </source>
</reference>
<name>A0ABQ4U968_9HYPH</name>
<comment type="caution">
    <text evidence="1">The sequence shown here is derived from an EMBL/GenBank/DDBJ whole genome shotgun (WGS) entry which is preliminary data.</text>
</comment>
<dbReference type="EMBL" id="BPRC01000001">
    <property type="protein sequence ID" value="GJE63737.1"/>
    <property type="molecule type" value="Genomic_DNA"/>
</dbReference>
<evidence type="ECO:0000313" key="2">
    <source>
        <dbReference type="Proteomes" id="UP001055039"/>
    </source>
</evidence>
<accession>A0ABQ4U968</accession>
<gene>
    <name evidence="1" type="ORF">LNAOJCKE_0935</name>
</gene>
<keyword evidence="2" id="KW-1185">Reference proteome</keyword>
<proteinExistence type="predicted"/>